<proteinExistence type="predicted"/>
<accession>K1UX34</accession>
<name>K1UX34_9ZZZZ</name>
<dbReference type="AlphaFoldDB" id="K1UX34"/>
<sequence length="111" mass="12041">DYASTLIVSESFTASEAAKGAISAHLEDLKLLTEDGVLCKGLDRYLMSKAEYQDTVKNKVRLYMDTFIRGGGINLSDILKVDSIQLSAWSGEYKNAFSRSLTITAGTAIPA</sequence>
<organism evidence="1">
    <name type="scientific">human gut metagenome</name>
    <dbReference type="NCBI Taxonomy" id="408170"/>
    <lineage>
        <taxon>unclassified sequences</taxon>
        <taxon>metagenomes</taxon>
        <taxon>organismal metagenomes</taxon>
    </lineage>
</organism>
<gene>
    <name evidence="1" type="ORF">LEA_04840</name>
</gene>
<dbReference type="EMBL" id="AJWY01003168">
    <property type="protein sequence ID" value="EKC76176.1"/>
    <property type="molecule type" value="Genomic_DNA"/>
</dbReference>
<comment type="caution">
    <text evidence="1">The sequence shown here is derived from an EMBL/GenBank/DDBJ whole genome shotgun (WGS) entry which is preliminary data.</text>
</comment>
<protein>
    <submittedName>
        <fullName evidence="1">Transcription-repair coupling factor</fullName>
    </submittedName>
</protein>
<reference evidence="1" key="1">
    <citation type="journal article" date="2013" name="Environ. Microbiol.">
        <title>Microbiota from the distal guts of lean and obese adolescents exhibit partial functional redundancy besides clear differences in community structure.</title>
        <authorList>
            <person name="Ferrer M."/>
            <person name="Ruiz A."/>
            <person name="Lanza F."/>
            <person name="Haange S.B."/>
            <person name="Oberbach A."/>
            <person name="Till H."/>
            <person name="Bargiela R."/>
            <person name="Campoy C."/>
            <person name="Segura M.T."/>
            <person name="Richter M."/>
            <person name="von Bergen M."/>
            <person name="Seifert J."/>
            <person name="Suarez A."/>
        </authorList>
    </citation>
    <scope>NUCLEOTIDE SEQUENCE</scope>
</reference>
<feature type="non-terminal residue" evidence="1">
    <location>
        <position position="1"/>
    </location>
</feature>
<evidence type="ECO:0000313" key="1">
    <source>
        <dbReference type="EMBL" id="EKC76176.1"/>
    </source>
</evidence>